<proteinExistence type="predicted"/>
<dbReference type="InterPro" id="IPR013783">
    <property type="entry name" value="Ig-like_fold"/>
</dbReference>
<keyword evidence="8" id="KW-1185">Reference proteome</keyword>
<evidence type="ECO:0000256" key="2">
    <source>
        <dbReference type="ARBA" id="ARBA00004496"/>
    </source>
</evidence>
<protein>
    <recommendedName>
        <fullName evidence="6">HYDIN/VesB/CFA65-like Ig-like domain-containing protein</fullName>
    </recommendedName>
</protein>
<gene>
    <name evidence="7" type="ORF">BN2614_LOCUS3</name>
</gene>
<dbReference type="Gene3D" id="2.60.40.10">
    <property type="entry name" value="Immunoglobulins"/>
    <property type="match status" value="3"/>
</dbReference>
<comment type="caution">
    <text evidence="7">The sequence shown here is derived from an EMBL/GenBank/DDBJ whole genome shotgun (WGS) entry which is preliminary data.</text>
</comment>
<sequence length="372" mass="41590">MNAEVKCKDRTGLITLLTPKGTNIINFYEVELNECVQCELSFINTGKFNFSFQAELSGPKSLLQYLEFSPIDGSVDVGQTEHASVSFQPFKKCVLKGLELRIKISHGPTFLCSLSGCAVSPAVHFSFTSYNFGTCFIYQAGMPPYKQILVVTNKEETSMSLDCLYTNTTYLEVNFRVDVIKPGKTLEIPITFYPRESIQYRELIPFEINGLSQQIIEIKGKGTEMKISVLDPANKIVKLGAVLPGQVVKKTVSIMNNSHTQLTFSLSVLFSVPDLQEPKVLTLIPFHNITLKHKEVCKLEVIFAPKKRIPPFSEEVLMECMGLLRPLFLLSGCCQALEISLDQEHLPFGPVVYQTQATRRILMLNTGDVGAR</sequence>
<dbReference type="GO" id="GO:0005930">
    <property type="term" value="C:axoneme"/>
    <property type="evidence" value="ECO:0007669"/>
    <property type="project" value="TreeGrafter"/>
</dbReference>
<feature type="domain" description="HYDIN/VesB/CFA65-like Ig-like" evidence="6">
    <location>
        <begin position="121"/>
        <end position="221"/>
    </location>
</feature>
<comment type="subcellular location">
    <subcellularLocation>
        <location evidence="1">Cell projection</location>
        <location evidence="1">Cilium</location>
    </subcellularLocation>
    <subcellularLocation>
        <location evidence="2">Cytoplasm</location>
    </subcellularLocation>
</comment>
<evidence type="ECO:0000256" key="3">
    <source>
        <dbReference type="ARBA" id="ARBA00022490"/>
    </source>
</evidence>
<dbReference type="PANTHER" id="PTHR23053:SF0">
    <property type="entry name" value="HYDROCEPHALUS-INDUCING PROTEIN HOMOLOG"/>
    <property type="match status" value="1"/>
</dbReference>
<dbReference type="GO" id="GO:1904158">
    <property type="term" value="P:axonemal central apparatus assembly"/>
    <property type="evidence" value="ECO:0007669"/>
    <property type="project" value="TreeGrafter"/>
</dbReference>
<evidence type="ECO:0000313" key="7">
    <source>
        <dbReference type="EMBL" id="VCW68228.1"/>
    </source>
</evidence>
<keyword evidence="5" id="KW-0966">Cell projection</keyword>
<organism evidence="7 8">
    <name type="scientific">Gulo gulo</name>
    <name type="common">Wolverine</name>
    <name type="synonym">Gluton</name>
    <dbReference type="NCBI Taxonomy" id="48420"/>
    <lineage>
        <taxon>Eukaryota</taxon>
        <taxon>Metazoa</taxon>
        <taxon>Chordata</taxon>
        <taxon>Craniata</taxon>
        <taxon>Vertebrata</taxon>
        <taxon>Euteleostomi</taxon>
        <taxon>Mammalia</taxon>
        <taxon>Eutheria</taxon>
        <taxon>Laurasiatheria</taxon>
        <taxon>Carnivora</taxon>
        <taxon>Caniformia</taxon>
        <taxon>Musteloidea</taxon>
        <taxon>Mustelidae</taxon>
        <taxon>Guloninae</taxon>
        <taxon>Gulo</taxon>
    </lineage>
</organism>
<dbReference type="Pfam" id="PF22544">
    <property type="entry name" value="HYDIN_VesB_CFA65-like_Ig"/>
    <property type="match status" value="1"/>
</dbReference>
<keyword evidence="3" id="KW-0963">Cytoplasm</keyword>
<evidence type="ECO:0000313" key="8">
    <source>
        <dbReference type="Proteomes" id="UP000269945"/>
    </source>
</evidence>
<dbReference type="PANTHER" id="PTHR23053">
    <property type="entry name" value="DLEC1 DELETED IN LUNG AND ESOPHAGEAL CANCER 1"/>
    <property type="match status" value="1"/>
</dbReference>
<dbReference type="EMBL" id="CYRY02003629">
    <property type="protein sequence ID" value="VCW68228.1"/>
    <property type="molecule type" value="Genomic_DNA"/>
</dbReference>
<accession>A0A9X9PVE2</accession>
<evidence type="ECO:0000259" key="6">
    <source>
        <dbReference type="Pfam" id="PF22544"/>
    </source>
</evidence>
<dbReference type="InterPro" id="IPR053879">
    <property type="entry name" value="HYDIN_VesB_CFA65-like_Ig"/>
</dbReference>
<reference evidence="7 8" key="1">
    <citation type="submission" date="2018-10" db="EMBL/GenBank/DDBJ databases">
        <authorList>
            <person name="Ekblom R."/>
            <person name="Jareborg N."/>
        </authorList>
    </citation>
    <scope>NUCLEOTIDE SEQUENCE [LARGE SCALE GENOMIC DNA]</scope>
    <source>
        <tissue evidence="7">Muscle</tissue>
    </source>
</reference>
<dbReference type="AlphaFoldDB" id="A0A9X9PVE2"/>
<name>A0A9X9PVE2_GULGU</name>
<keyword evidence="4" id="KW-0969">Cilium</keyword>
<dbReference type="Proteomes" id="UP000269945">
    <property type="component" value="Unassembled WGS sequence"/>
</dbReference>
<dbReference type="GO" id="GO:0003341">
    <property type="term" value="P:cilium movement"/>
    <property type="evidence" value="ECO:0007669"/>
    <property type="project" value="TreeGrafter"/>
</dbReference>
<evidence type="ECO:0000256" key="5">
    <source>
        <dbReference type="ARBA" id="ARBA00023273"/>
    </source>
</evidence>
<evidence type="ECO:0000256" key="4">
    <source>
        <dbReference type="ARBA" id="ARBA00023069"/>
    </source>
</evidence>
<evidence type="ECO:0000256" key="1">
    <source>
        <dbReference type="ARBA" id="ARBA00004138"/>
    </source>
</evidence>
<dbReference type="InterPro" id="IPR033305">
    <property type="entry name" value="Hydin-like"/>
</dbReference>